<dbReference type="AlphaFoldDB" id="A0A834MGW1"/>
<evidence type="ECO:0000313" key="1">
    <source>
        <dbReference type="EMBL" id="KAF7281731.1"/>
    </source>
</evidence>
<name>A0A834MGW1_RHYFE</name>
<proteinExistence type="predicted"/>
<protein>
    <submittedName>
        <fullName evidence="1">Uncharacterized protein</fullName>
    </submittedName>
</protein>
<dbReference type="Proteomes" id="UP000625711">
    <property type="component" value="Unassembled WGS sequence"/>
</dbReference>
<reference evidence="1" key="1">
    <citation type="submission" date="2020-08" db="EMBL/GenBank/DDBJ databases">
        <title>Genome sequencing and assembly of the red palm weevil Rhynchophorus ferrugineus.</title>
        <authorList>
            <person name="Dias G.B."/>
            <person name="Bergman C.M."/>
            <person name="Manee M."/>
        </authorList>
    </citation>
    <scope>NUCLEOTIDE SEQUENCE</scope>
    <source>
        <strain evidence="1">AA-2017</strain>
        <tissue evidence="1">Whole larva</tissue>
    </source>
</reference>
<sequence length="108" mass="12769">MNLFTDLAERYRNDLFPIFHRKPRADRDQKAAAVPIIIVECSMEREFKPIIIRPQPVRSTTDERSRPPWPPMPFKYRCQANEVAMSLLPPNNRALSSIKRQWRDSSIF</sequence>
<dbReference type="EMBL" id="JAACXV010000228">
    <property type="protein sequence ID" value="KAF7281731.1"/>
    <property type="molecule type" value="Genomic_DNA"/>
</dbReference>
<comment type="caution">
    <text evidence="1">The sequence shown here is derived from an EMBL/GenBank/DDBJ whole genome shotgun (WGS) entry which is preliminary data.</text>
</comment>
<accession>A0A834MGW1</accession>
<organism evidence="1 2">
    <name type="scientific">Rhynchophorus ferrugineus</name>
    <name type="common">Red palm weevil</name>
    <name type="synonym">Curculio ferrugineus</name>
    <dbReference type="NCBI Taxonomy" id="354439"/>
    <lineage>
        <taxon>Eukaryota</taxon>
        <taxon>Metazoa</taxon>
        <taxon>Ecdysozoa</taxon>
        <taxon>Arthropoda</taxon>
        <taxon>Hexapoda</taxon>
        <taxon>Insecta</taxon>
        <taxon>Pterygota</taxon>
        <taxon>Neoptera</taxon>
        <taxon>Endopterygota</taxon>
        <taxon>Coleoptera</taxon>
        <taxon>Polyphaga</taxon>
        <taxon>Cucujiformia</taxon>
        <taxon>Curculionidae</taxon>
        <taxon>Dryophthorinae</taxon>
        <taxon>Rhynchophorus</taxon>
    </lineage>
</organism>
<evidence type="ECO:0000313" key="2">
    <source>
        <dbReference type="Proteomes" id="UP000625711"/>
    </source>
</evidence>
<keyword evidence="2" id="KW-1185">Reference proteome</keyword>
<gene>
    <name evidence="1" type="ORF">GWI33_004316</name>
</gene>